<dbReference type="GO" id="GO:0035473">
    <property type="term" value="F:lipase binding"/>
    <property type="evidence" value="ECO:0007669"/>
    <property type="project" value="TreeGrafter"/>
</dbReference>
<dbReference type="GO" id="GO:0005801">
    <property type="term" value="C:cis-Golgi network"/>
    <property type="evidence" value="ECO:0007669"/>
    <property type="project" value="TreeGrafter"/>
</dbReference>
<dbReference type="InterPro" id="IPR009066">
    <property type="entry name" value="MG_RAP_rcpt_1"/>
</dbReference>
<dbReference type="Proteomes" id="UP001142489">
    <property type="component" value="Unassembled WGS sequence"/>
</dbReference>
<dbReference type="Gene3D" id="1.20.81.10">
    <property type="entry name" value="RAP domain"/>
    <property type="match status" value="3"/>
</dbReference>
<dbReference type="InterPro" id="IPR038003">
    <property type="entry name" value="A2-macroglobuin_RAP"/>
</dbReference>
<dbReference type="InterPro" id="IPR010483">
    <property type="entry name" value="Alpha_2_MRAP_C"/>
</dbReference>
<dbReference type="GO" id="GO:0005793">
    <property type="term" value="C:endoplasmic reticulum-Golgi intermediate compartment"/>
    <property type="evidence" value="ECO:0007669"/>
    <property type="project" value="TreeGrafter"/>
</dbReference>
<dbReference type="GO" id="GO:0070326">
    <property type="term" value="F:very-low-density lipoprotein particle receptor binding"/>
    <property type="evidence" value="ECO:0007669"/>
    <property type="project" value="TreeGrafter"/>
</dbReference>
<evidence type="ECO:0000313" key="4">
    <source>
        <dbReference type="EMBL" id="KAJ7335105.1"/>
    </source>
</evidence>
<dbReference type="InterPro" id="IPR036744">
    <property type="entry name" value="RAP_sf"/>
</dbReference>
<feature type="domain" description="Alpha-2-macroglobulin receptor-associated protein" evidence="2">
    <location>
        <begin position="35"/>
        <end position="138"/>
    </location>
</feature>
<gene>
    <name evidence="4" type="ORF">JRQ81_013046</name>
</gene>
<feature type="signal peptide" evidence="1">
    <location>
        <begin position="1"/>
        <end position="39"/>
    </location>
</feature>
<dbReference type="EMBL" id="JAPFRF010000004">
    <property type="protein sequence ID" value="KAJ7335105.1"/>
    <property type="molecule type" value="Genomic_DNA"/>
</dbReference>
<evidence type="ECO:0000259" key="2">
    <source>
        <dbReference type="Pfam" id="PF06400"/>
    </source>
</evidence>
<evidence type="ECO:0000256" key="1">
    <source>
        <dbReference type="SAM" id="SignalP"/>
    </source>
</evidence>
<dbReference type="Pfam" id="PF06401">
    <property type="entry name" value="Alpha-2-MRAP_C"/>
    <property type="match status" value="1"/>
</dbReference>
<dbReference type="GO" id="GO:0010916">
    <property type="term" value="P:negative regulation of very-low-density lipoprotein particle clearance"/>
    <property type="evidence" value="ECO:0007669"/>
    <property type="project" value="TreeGrafter"/>
</dbReference>
<dbReference type="InterPro" id="IPR037999">
    <property type="entry name" value="RAP_D3"/>
</dbReference>
<comment type="caution">
    <text evidence="4">The sequence shown here is derived from an EMBL/GenBank/DDBJ whole genome shotgun (WGS) entry which is preliminary data.</text>
</comment>
<keyword evidence="1" id="KW-0732">Signal</keyword>
<protein>
    <recommendedName>
        <fullName evidence="6">Alpha-2-macroglobulin receptor-associated protein</fullName>
    </recommendedName>
</protein>
<feature type="domain" description="Alpha-2-macroglobulin RAP C-terminal" evidence="3">
    <location>
        <begin position="160"/>
        <end position="374"/>
    </location>
</feature>
<name>A0A9Q0XYG1_9SAUR</name>
<dbReference type="GO" id="GO:0005768">
    <property type="term" value="C:endosome"/>
    <property type="evidence" value="ECO:0007669"/>
    <property type="project" value="TreeGrafter"/>
</dbReference>
<evidence type="ECO:0000259" key="3">
    <source>
        <dbReference type="Pfam" id="PF06401"/>
    </source>
</evidence>
<feature type="chain" id="PRO_5040217946" description="Alpha-2-macroglobulin receptor-associated protein" evidence="1">
    <location>
        <begin position="40"/>
        <end position="374"/>
    </location>
</feature>
<dbReference type="GO" id="GO:0005886">
    <property type="term" value="C:plasma membrane"/>
    <property type="evidence" value="ECO:0007669"/>
    <property type="project" value="TreeGrafter"/>
</dbReference>
<evidence type="ECO:0000313" key="5">
    <source>
        <dbReference type="Proteomes" id="UP001142489"/>
    </source>
</evidence>
<proteinExistence type="predicted"/>
<dbReference type="GO" id="GO:0050750">
    <property type="term" value="F:low-density lipoprotein particle receptor binding"/>
    <property type="evidence" value="ECO:0007669"/>
    <property type="project" value="InterPro"/>
</dbReference>
<dbReference type="OrthoDB" id="5817428at2759"/>
<dbReference type="PANTHER" id="PTHR16560:SF2">
    <property type="entry name" value="ALPHA-2-MACROGLOBULIN RECEPTOR-ASSOCIATED PROTEIN"/>
    <property type="match status" value="1"/>
</dbReference>
<dbReference type="GO" id="GO:0008201">
    <property type="term" value="F:heparin binding"/>
    <property type="evidence" value="ECO:0007669"/>
    <property type="project" value="InterPro"/>
</dbReference>
<dbReference type="Pfam" id="PF06400">
    <property type="entry name" value="Alpha-2-MRAP_N"/>
    <property type="match status" value="1"/>
</dbReference>
<dbReference type="InterPro" id="IPR038001">
    <property type="entry name" value="RAP_D2"/>
</dbReference>
<dbReference type="CDD" id="cd14807">
    <property type="entry name" value="RAP_D2"/>
    <property type="match status" value="1"/>
</dbReference>
<dbReference type="SUPFAM" id="SSF47045">
    <property type="entry name" value="RAP domain-like"/>
    <property type="match status" value="3"/>
</dbReference>
<dbReference type="GO" id="GO:0048019">
    <property type="term" value="F:receptor antagonist activity"/>
    <property type="evidence" value="ECO:0007669"/>
    <property type="project" value="InterPro"/>
</dbReference>
<dbReference type="AlphaFoldDB" id="A0A9Q0XYG1"/>
<dbReference type="GO" id="GO:0002091">
    <property type="term" value="P:negative regulation of receptor internalization"/>
    <property type="evidence" value="ECO:0007669"/>
    <property type="project" value="TreeGrafter"/>
</dbReference>
<dbReference type="CDD" id="cd14808">
    <property type="entry name" value="RAP_D3"/>
    <property type="match status" value="1"/>
</dbReference>
<organism evidence="4 5">
    <name type="scientific">Phrynocephalus forsythii</name>
    <dbReference type="NCBI Taxonomy" id="171643"/>
    <lineage>
        <taxon>Eukaryota</taxon>
        <taxon>Metazoa</taxon>
        <taxon>Chordata</taxon>
        <taxon>Craniata</taxon>
        <taxon>Vertebrata</taxon>
        <taxon>Euteleostomi</taxon>
        <taxon>Lepidosauria</taxon>
        <taxon>Squamata</taxon>
        <taxon>Bifurcata</taxon>
        <taxon>Unidentata</taxon>
        <taxon>Episquamata</taxon>
        <taxon>Toxicofera</taxon>
        <taxon>Iguania</taxon>
        <taxon>Acrodonta</taxon>
        <taxon>Agamidae</taxon>
        <taxon>Agaminae</taxon>
        <taxon>Phrynocephalus</taxon>
    </lineage>
</organism>
<evidence type="ECO:0008006" key="6">
    <source>
        <dbReference type="Google" id="ProtNLM"/>
    </source>
</evidence>
<accession>A0A9Q0XYG1</accession>
<dbReference type="GO" id="GO:0048237">
    <property type="term" value="C:rough endoplasmic reticulum lumen"/>
    <property type="evidence" value="ECO:0007669"/>
    <property type="project" value="TreeGrafter"/>
</dbReference>
<sequence length="374" mass="42928">MGGGAAGAAAAAAAAAGGSRCRSFLLLPLPLLLPVGSSGGKYSREANAGPPEEKAPPPVEFRLLRLNQVWEKAQRLPLSATRLAELHGDLRLQEKDELRWKKRKAEGGRLGQEEEEEEEEARLRRNLHVILAKYGMNGKKDAPPGATNYIKDGLEDDDFLGDPRLEKLWNKAKASGRFSDEELEKLWREFKHHKEKVHEYNILLETVSLTEDSHKNMISPTEEEEGPWKVERLHKKHSELKEKLHSINQGFERLWRVSHQGFDPTSEFEEPRVIDLWEMAKSTNFTEEELTSLREELKHFEAKVEKHHHFQKQLEISHQKLKHVEGMGDSEHLGQHKEKYAMLEEKTKELGYKVKKHLQDLSGRISRGLQHNEL</sequence>
<reference evidence="4" key="1">
    <citation type="journal article" date="2023" name="DNA Res.">
        <title>Chromosome-level genome assembly of Phrynocephalus forsythii using third-generation DNA sequencing and Hi-C analysis.</title>
        <authorList>
            <person name="Qi Y."/>
            <person name="Zhao W."/>
            <person name="Zhao Y."/>
            <person name="Niu C."/>
            <person name="Cao S."/>
            <person name="Zhang Y."/>
        </authorList>
    </citation>
    <scope>NUCLEOTIDE SEQUENCE</scope>
    <source>
        <tissue evidence="4">Muscle</tissue>
    </source>
</reference>
<dbReference type="PANTHER" id="PTHR16560">
    <property type="entry name" value="ALPHA-2-MACROGLOBULIN RECEPTOR-ASSOCIATED PROTEIN"/>
    <property type="match status" value="1"/>
</dbReference>
<keyword evidence="5" id="KW-1185">Reference proteome</keyword>